<dbReference type="RefSeq" id="WP_124764203.1">
    <property type="nucleotide sequence ID" value="NZ_JAFBDY010000006.1"/>
</dbReference>
<feature type="transmembrane region" description="Helical" evidence="6">
    <location>
        <begin position="67"/>
        <end position="89"/>
    </location>
</feature>
<comment type="similarity">
    <text evidence="2">Belongs to the EamA transporter family.</text>
</comment>
<proteinExistence type="inferred from homology"/>
<dbReference type="PANTHER" id="PTHR32322">
    <property type="entry name" value="INNER MEMBRANE TRANSPORTER"/>
    <property type="match status" value="1"/>
</dbReference>
<feature type="domain" description="EamA" evidence="7">
    <location>
        <begin position="151"/>
        <end position="284"/>
    </location>
</feature>
<evidence type="ECO:0000313" key="9">
    <source>
        <dbReference type="Proteomes" id="UP000274033"/>
    </source>
</evidence>
<dbReference type="Proteomes" id="UP000274033">
    <property type="component" value="Unassembled WGS sequence"/>
</dbReference>
<dbReference type="PANTHER" id="PTHR32322:SF2">
    <property type="entry name" value="EAMA DOMAIN-CONTAINING PROTEIN"/>
    <property type="match status" value="1"/>
</dbReference>
<name>A0A3N9UEX1_9BACI</name>
<feature type="transmembrane region" description="Helical" evidence="6">
    <location>
        <begin position="95"/>
        <end position="116"/>
    </location>
</feature>
<feature type="transmembrane region" description="Helical" evidence="6">
    <location>
        <begin position="246"/>
        <end position="263"/>
    </location>
</feature>
<evidence type="ECO:0000259" key="7">
    <source>
        <dbReference type="Pfam" id="PF00892"/>
    </source>
</evidence>
<evidence type="ECO:0000256" key="1">
    <source>
        <dbReference type="ARBA" id="ARBA00004127"/>
    </source>
</evidence>
<feature type="transmembrane region" description="Helical" evidence="6">
    <location>
        <begin position="213"/>
        <end position="234"/>
    </location>
</feature>
<dbReference type="EMBL" id="RRCT01000007">
    <property type="protein sequence ID" value="RQW74779.1"/>
    <property type="molecule type" value="Genomic_DNA"/>
</dbReference>
<dbReference type="InterPro" id="IPR037185">
    <property type="entry name" value="EmrE-like"/>
</dbReference>
<feature type="transmembrane region" description="Helical" evidence="6">
    <location>
        <begin position="269"/>
        <end position="289"/>
    </location>
</feature>
<keyword evidence="5 6" id="KW-0472">Membrane</keyword>
<protein>
    <submittedName>
        <fullName evidence="8">DMT family transporter</fullName>
    </submittedName>
</protein>
<reference evidence="8 9" key="1">
    <citation type="journal article" date="2013" name="J. Microbiol.">
        <title>Lysinibacillus chungkukjangi sp. nov., isolated from Chungkukjang, Korean fermented soybean food.</title>
        <authorList>
            <person name="Kim S.J."/>
            <person name="Jang Y.H."/>
            <person name="Hamada M."/>
            <person name="Ahn J.H."/>
            <person name="Weon H.Y."/>
            <person name="Suzuki K."/>
            <person name="Whang K.S."/>
            <person name="Kwon S.W."/>
        </authorList>
    </citation>
    <scope>NUCLEOTIDE SEQUENCE [LARGE SCALE GENOMIC DNA]</scope>
    <source>
        <strain evidence="8 9">MCCC 1A12701</strain>
    </source>
</reference>
<feature type="transmembrane region" description="Helical" evidence="6">
    <location>
        <begin position="149"/>
        <end position="170"/>
    </location>
</feature>
<evidence type="ECO:0000256" key="6">
    <source>
        <dbReference type="SAM" id="Phobius"/>
    </source>
</evidence>
<feature type="transmembrane region" description="Helical" evidence="6">
    <location>
        <begin position="182"/>
        <end position="201"/>
    </location>
</feature>
<evidence type="ECO:0000256" key="4">
    <source>
        <dbReference type="ARBA" id="ARBA00022989"/>
    </source>
</evidence>
<sequence>MGSKGLMLGLLFTVLYASGAVAMKFGLQSAPPLTLATLRILIAGALLLIYIYIFQKGKYRMPNKKEFGTLFWLGLLNTTFFLGFGLVALKTVSSGIFNLFVPVNSLLFALFAFMFLGQTIRLKEWGGMVICFLGLFIASYPSLVGSHASISGILLLTGAIISMALGSLIYKKMDLQLPSIVINAWQTVIGAVILVIPTLLLEAGQPITFDSNVIGYLLWSVFALSIFNLSLWFYLLKKDAIIANNWLLLNPVAGYILGIILLGEPITEFAVTGTILVLFGLYLSGNFNIKTSKTVIVGQ</sequence>
<dbReference type="InterPro" id="IPR000620">
    <property type="entry name" value="EamA_dom"/>
</dbReference>
<feature type="transmembrane region" description="Helical" evidence="6">
    <location>
        <begin position="35"/>
        <end position="55"/>
    </location>
</feature>
<feature type="transmembrane region" description="Helical" evidence="6">
    <location>
        <begin position="125"/>
        <end position="143"/>
    </location>
</feature>
<evidence type="ECO:0000256" key="2">
    <source>
        <dbReference type="ARBA" id="ARBA00007362"/>
    </source>
</evidence>
<keyword evidence="4 6" id="KW-1133">Transmembrane helix</keyword>
<evidence type="ECO:0000256" key="5">
    <source>
        <dbReference type="ARBA" id="ARBA00023136"/>
    </source>
</evidence>
<evidence type="ECO:0000256" key="3">
    <source>
        <dbReference type="ARBA" id="ARBA00022692"/>
    </source>
</evidence>
<dbReference type="SUPFAM" id="SSF103481">
    <property type="entry name" value="Multidrug resistance efflux transporter EmrE"/>
    <property type="match status" value="2"/>
</dbReference>
<dbReference type="OrthoDB" id="149142at2"/>
<dbReference type="GO" id="GO:0016020">
    <property type="term" value="C:membrane"/>
    <property type="evidence" value="ECO:0007669"/>
    <property type="project" value="UniProtKB-SubCell"/>
</dbReference>
<evidence type="ECO:0000313" key="8">
    <source>
        <dbReference type="EMBL" id="RQW74779.1"/>
    </source>
</evidence>
<dbReference type="InterPro" id="IPR050638">
    <property type="entry name" value="AA-Vitamin_Transporters"/>
</dbReference>
<dbReference type="Pfam" id="PF00892">
    <property type="entry name" value="EamA"/>
    <property type="match status" value="2"/>
</dbReference>
<gene>
    <name evidence="8" type="ORF">EBB45_09245</name>
</gene>
<comment type="caution">
    <text evidence="8">The sequence shown here is derived from an EMBL/GenBank/DDBJ whole genome shotgun (WGS) entry which is preliminary data.</text>
</comment>
<organism evidence="8 9">
    <name type="scientific">Lysinibacillus composti</name>
    <dbReference type="NCBI Taxonomy" id="720633"/>
    <lineage>
        <taxon>Bacteria</taxon>
        <taxon>Bacillati</taxon>
        <taxon>Bacillota</taxon>
        <taxon>Bacilli</taxon>
        <taxon>Bacillales</taxon>
        <taxon>Bacillaceae</taxon>
        <taxon>Lysinibacillus</taxon>
    </lineage>
</organism>
<dbReference type="AlphaFoldDB" id="A0A3N9UEX1"/>
<keyword evidence="3 6" id="KW-0812">Transmembrane</keyword>
<accession>A0A3N9UEX1</accession>
<comment type="subcellular location">
    <subcellularLocation>
        <location evidence="1">Endomembrane system</location>
        <topology evidence="1">Multi-pass membrane protein</topology>
    </subcellularLocation>
</comment>
<feature type="domain" description="EamA" evidence="7">
    <location>
        <begin position="4"/>
        <end position="139"/>
    </location>
</feature>
<keyword evidence="9" id="KW-1185">Reference proteome</keyword>